<evidence type="ECO:0000313" key="2">
    <source>
        <dbReference type="Proteomes" id="UP000603141"/>
    </source>
</evidence>
<accession>A0A934S5Y0</accession>
<organism evidence="1 2">
    <name type="scientific">Luteolibacter pohnpeiensis</name>
    <dbReference type="NCBI Taxonomy" id="454153"/>
    <lineage>
        <taxon>Bacteria</taxon>
        <taxon>Pseudomonadati</taxon>
        <taxon>Verrucomicrobiota</taxon>
        <taxon>Verrucomicrobiia</taxon>
        <taxon>Verrucomicrobiales</taxon>
        <taxon>Verrucomicrobiaceae</taxon>
        <taxon>Luteolibacter</taxon>
    </lineage>
</organism>
<comment type="caution">
    <text evidence="1">The sequence shown here is derived from an EMBL/GenBank/DDBJ whole genome shotgun (WGS) entry which is preliminary data.</text>
</comment>
<dbReference type="EMBL" id="JAENIJ010000025">
    <property type="protein sequence ID" value="MBK1883690.1"/>
    <property type="molecule type" value="Genomic_DNA"/>
</dbReference>
<gene>
    <name evidence="1" type="ORF">JIN85_14830</name>
</gene>
<dbReference type="RefSeq" id="WP_200272094.1">
    <property type="nucleotide sequence ID" value="NZ_JAENIJ010000025.1"/>
</dbReference>
<name>A0A934S5Y0_9BACT</name>
<dbReference type="AlphaFoldDB" id="A0A934S5Y0"/>
<protein>
    <submittedName>
        <fullName evidence="1">Uncharacterized protein</fullName>
    </submittedName>
</protein>
<evidence type="ECO:0000313" key="1">
    <source>
        <dbReference type="EMBL" id="MBK1883690.1"/>
    </source>
</evidence>
<keyword evidence="2" id="KW-1185">Reference proteome</keyword>
<proteinExistence type="predicted"/>
<dbReference type="Proteomes" id="UP000603141">
    <property type="component" value="Unassembled WGS sequence"/>
</dbReference>
<reference evidence="1" key="1">
    <citation type="submission" date="2021-01" db="EMBL/GenBank/DDBJ databases">
        <title>Modified the classification status of verrucomicrobia.</title>
        <authorList>
            <person name="Feng X."/>
        </authorList>
    </citation>
    <scope>NUCLEOTIDE SEQUENCE</scope>
    <source>
        <strain evidence="1">KCTC 22041</strain>
    </source>
</reference>
<sequence>MKSLKVYDDVHRDIKVEAARSGRTTTNLASELMRAGLKAVKAGKLKLGKVATPSPKIKGGVN</sequence>